<sequence length="746" mass="86512">MLWKQHKVDDSHNDMPLIYYIEGHSQQFGRPEFALITDRRFGTISFGLYTSGELKFRNRVFPHKVGLIVTNLDVIGVIEDEEMFGKLYDGDSIRLCLLLALEVIFMGLKKDHKYVPTYTLVGFVFAFQVWILESFEGCNRWWINHPQVIPRALGWSKKSIFKRSDCCYLFAQESRTTTDIRPTRAEYESSWWIHSNAFFSTTRSQASGHRTSHPFSSLSFKVGEVTQTSVLALERNHKLGRLQFNKDLSRLSSDFLESLNIIFQDLIDPHDLDEDIDNDYLVEEELRLCLEEERMCSEQEKRIQQEKSFRQEEAKKMRLEEEKKLQIVELNTRKRLEFMNSTHVRNILGKFTPTMRNDVHSVTGKTKPKESWVKIKKYRQNLNDPSLAELLKKVKPWVEHIDLWVDYMWHGRHENAKWAIVSCYFVQLILQNIMPLVYANGDKEARANVRDANFLHVSTVLAESYKLLKKLQDYELEKCRELMKSISETQLKVLKKISFIAKLRRQCSSGEVVTIMGGIFGDYGVWVCIFLYRLGHGLSLDVEDPVDVALAYHEKMTNEKAENYFLFEVNYDGFFMEYPLRCSLERGLTIVKGDGGMNKMYDMGETYGLIELYIAHIPKNLAEYYYKNLTFDAADDDVFCKVKTHEKRIVADVFVLHDNWEYEGLSLDGYIDVGGSSTCSDLARQYKTKINKLSKGRGKRVLVGAKNRRMGSLIALNEHEGDDDLQVTTQVSLTVGSSNNDVKAVD</sequence>
<proteinExistence type="predicted"/>
<keyword evidence="2" id="KW-1185">Reference proteome</keyword>
<protein>
    <submittedName>
        <fullName evidence="1">Uncharacterized protein</fullName>
    </submittedName>
</protein>
<organism evidence="1 2">
    <name type="scientific">Tanacetum coccineum</name>
    <dbReference type="NCBI Taxonomy" id="301880"/>
    <lineage>
        <taxon>Eukaryota</taxon>
        <taxon>Viridiplantae</taxon>
        <taxon>Streptophyta</taxon>
        <taxon>Embryophyta</taxon>
        <taxon>Tracheophyta</taxon>
        <taxon>Spermatophyta</taxon>
        <taxon>Magnoliopsida</taxon>
        <taxon>eudicotyledons</taxon>
        <taxon>Gunneridae</taxon>
        <taxon>Pentapetalae</taxon>
        <taxon>asterids</taxon>
        <taxon>campanulids</taxon>
        <taxon>Asterales</taxon>
        <taxon>Asteraceae</taxon>
        <taxon>Asteroideae</taxon>
        <taxon>Anthemideae</taxon>
        <taxon>Anthemidinae</taxon>
        <taxon>Tanacetum</taxon>
    </lineage>
</organism>
<evidence type="ECO:0000313" key="2">
    <source>
        <dbReference type="Proteomes" id="UP001151760"/>
    </source>
</evidence>
<reference evidence="1" key="2">
    <citation type="submission" date="2022-01" db="EMBL/GenBank/DDBJ databases">
        <authorList>
            <person name="Yamashiro T."/>
            <person name="Shiraishi A."/>
            <person name="Satake H."/>
            <person name="Nakayama K."/>
        </authorList>
    </citation>
    <scope>NUCLEOTIDE SEQUENCE</scope>
</reference>
<dbReference type="EMBL" id="BQNB010018783">
    <property type="protein sequence ID" value="GJT78233.1"/>
    <property type="molecule type" value="Genomic_DNA"/>
</dbReference>
<name>A0ABQ5GTW8_9ASTR</name>
<comment type="caution">
    <text evidence="1">The sequence shown here is derived from an EMBL/GenBank/DDBJ whole genome shotgun (WGS) entry which is preliminary data.</text>
</comment>
<dbReference type="Proteomes" id="UP001151760">
    <property type="component" value="Unassembled WGS sequence"/>
</dbReference>
<reference evidence="1" key="1">
    <citation type="journal article" date="2022" name="Int. J. Mol. Sci.">
        <title>Draft Genome of Tanacetum Coccineum: Genomic Comparison of Closely Related Tanacetum-Family Plants.</title>
        <authorList>
            <person name="Yamashiro T."/>
            <person name="Shiraishi A."/>
            <person name="Nakayama K."/>
            <person name="Satake H."/>
        </authorList>
    </citation>
    <scope>NUCLEOTIDE SEQUENCE</scope>
</reference>
<gene>
    <name evidence="1" type="ORF">Tco_1044958</name>
</gene>
<accession>A0ABQ5GTW8</accession>
<evidence type="ECO:0000313" key="1">
    <source>
        <dbReference type="EMBL" id="GJT78233.1"/>
    </source>
</evidence>